<organism evidence="2 3">
    <name type="scientific">Danxiaibacter flavus</name>
    <dbReference type="NCBI Taxonomy" id="3049108"/>
    <lineage>
        <taxon>Bacteria</taxon>
        <taxon>Pseudomonadati</taxon>
        <taxon>Bacteroidota</taxon>
        <taxon>Chitinophagia</taxon>
        <taxon>Chitinophagales</taxon>
        <taxon>Chitinophagaceae</taxon>
        <taxon>Danxiaibacter</taxon>
    </lineage>
</organism>
<comment type="caution">
    <text evidence="2">The sequence shown here is derived from an EMBL/GenBank/DDBJ whole genome shotgun (WGS) entry which is preliminary data.</text>
</comment>
<proteinExistence type="predicted"/>
<protein>
    <submittedName>
        <fullName evidence="2">Uncharacterized protein</fullName>
    </submittedName>
</protein>
<gene>
    <name evidence="2" type="ORF">QTN47_14485</name>
</gene>
<evidence type="ECO:0000256" key="1">
    <source>
        <dbReference type="SAM" id="SignalP"/>
    </source>
</evidence>
<evidence type="ECO:0000313" key="2">
    <source>
        <dbReference type="EMBL" id="MEX6688711.1"/>
    </source>
</evidence>
<accession>A0ABV3ZI19</accession>
<evidence type="ECO:0000313" key="3">
    <source>
        <dbReference type="Proteomes" id="UP001560573"/>
    </source>
</evidence>
<name>A0ABV3ZI19_9BACT</name>
<sequence>MIKILVLATILFSAFHVQAQEDYVVLRKGNKTIQRFTSGSYIDCRLDNYQWMSGYITAIRHDSLFIRQFQVRTIGSISDTSTFGIFPIHINDIKAFPKQPESFEFIKNGTLFMIGGGGYAVLNIANGLINNEEVFSGDNLTKLGIALGVAGIGVIMNVTHSDVIKVGKKYRLQYVKLNP</sequence>
<keyword evidence="3" id="KW-1185">Reference proteome</keyword>
<reference evidence="2 3" key="1">
    <citation type="submission" date="2023-07" db="EMBL/GenBank/DDBJ databases">
        <authorList>
            <person name="Lian W.-H."/>
        </authorList>
    </citation>
    <scope>NUCLEOTIDE SEQUENCE [LARGE SCALE GENOMIC DNA]</scope>
    <source>
        <strain evidence="2 3">SYSU DXS3180</strain>
    </source>
</reference>
<dbReference type="RefSeq" id="WP_369330119.1">
    <property type="nucleotide sequence ID" value="NZ_JAULBC010000004.1"/>
</dbReference>
<feature type="signal peptide" evidence="1">
    <location>
        <begin position="1"/>
        <end position="19"/>
    </location>
</feature>
<dbReference type="Proteomes" id="UP001560573">
    <property type="component" value="Unassembled WGS sequence"/>
</dbReference>
<feature type="chain" id="PRO_5046397099" evidence="1">
    <location>
        <begin position="20"/>
        <end position="179"/>
    </location>
</feature>
<dbReference type="EMBL" id="JAULBC010000004">
    <property type="protein sequence ID" value="MEX6688711.1"/>
    <property type="molecule type" value="Genomic_DNA"/>
</dbReference>
<keyword evidence="1" id="KW-0732">Signal</keyword>